<organism evidence="3 4">
    <name type="scientific">Bilifractor porci</name>
    <dbReference type="NCBI Taxonomy" id="2606636"/>
    <lineage>
        <taxon>Bacteria</taxon>
        <taxon>Bacillati</taxon>
        <taxon>Bacillota</taxon>
        <taxon>Clostridia</taxon>
        <taxon>Lachnospirales</taxon>
        <taxon>Lachnospiraceae</taxon>
        <taxon>Bilifractor</taxon>
    </lineage>
</organism>
<dbReference type="Proteomes" id="UP000466864">
    <property type="component" value="Unassembled WGS sequence"/>
</dbReference>
<feature type="domain" description="RCK C-terminal" evidence="2">
    <location>
        <begin position="134"/>
        <end position="215"/>
    </location>
</feature>
<dbReference type="PROSITE" id="PS51202">
    <property type="entry name" value="RCK_C"/>
    <property type="match status" value="1"/>
</dbReference>
<dbReference type="RefSeq" id="WP_154458956.1">
    <property type="nucleotide sequence ID" value="NZ_VUMV01000014.1"/>
</dbReference>
<reference evidence="3 4" key="1">
    <citation type="submission" date="2019-08" db="EMBL/GenBank/DDBJ databases">
        <title>In-depth cultivation of the pig gut microbiome towards novel bacterial diversity and tailored functional studies.</title>
        <authorList>
            <person name="Wylensek D."/>
            <person name="Hitch T.C.A."/>
            <person name="Clavel T."/>
        </authorList>
    </citation>
    <scope>NUCLEOTIDE SEQUENCE [LARGE SCALE GENOMIC DNA]</scope>
    <source>
        <strain evidence="3 4">Oil+RF-744-WCA-WT-13</strain>
    </source>
</reference>
<dbReference type="Gene3D" id="3.30.70.1450">
    <property type="entry name" value="Regulator of K+ conductance, C-terminal domain"/>
    <property type="match status" value="1"/>
</dbReference>
<dbReference type="PANTHER" id="PTHR43833:SF7">
    <property type="entry name" value="KTR SYSTEM POTASSIUM UPTAKE PROTEIN C"/>
    <property type="match status" value="1"/>
</dbReference>
<proteinExistence type="predicted"/>
<keyword evidence="4" id="KW-1185">Reference proteome</keyword>
<dbReference type="Pfam" id="PF02254">
    <property type="entry name" value="TrkA_N"/>
    <property type="match status" value="1"/>
</dbReference>
<dbReference type="Gene3D" id="3.40.50.720">
    <property type="entry name" value="NAD(P)-binding Rossmann-like Domain"/>
    <property type="match status" value="1"/>
</dbReference>
<dbReference type="InterPro" id="IPR003148">
    <property type="entry name" value="RCK_N"/>
</dbReference>
<dbReference type="InterPro" id="IPR006037">
    <property type="entry name" value="RCK_C"/>
</dbReference>
<evidence type="ECO:0000313" key="4">
    <source>
        <dbReference type="Proteomes" id="UP000466864"/>
    </source>
</evidence>
<dbReference type="GO" id="GO:0008324">
    <property type="term" value="F:monoatomic cation transmembrane transporter activity"/>
    <property type="evidence" value="ECO:0007669"/>
    <property type="project" value="InterPro"/>
</dbReference>
<evidence type="ECO:0000313" key="3">
    <source>
        <dbReference type="EMBL" id="MST83054.1"/>
    </source>
</evidence>
<comment type="caution">
    <text evidence="3">The sequence shown here is derived from an EMBL/GenBank/DDBJ whole genome shotgun (WGS) entry which is preliminary data.</text>
</comment>
<dbReference type="GO" id="GO:0006813">
    <property type="term" value="P:potassium ion transport"/>
    <property type="evidence" value="ECO:0007669"/>
    <property type="project" value="InterPro"/>
</dbReference>
<dbReference type="InterPro" id="IPR036721">
    <property type="entry name" value="RCK_C_sf"/>
</dbReference>
<accession>A0A7X2PA36</accession>
<evidence type="ECO:0000259" key="1">
    <source>
        <dbReference type="PROSITE" id="PS51201"/>
    </source>
</evidence>
<gene>
    <name evidence="3" type="ORF">FYJ60_12175</name>
</gene>
<dbReference type="AlphaFoldDB" id="A0A7X2PA36"/>
<dbReference type="PANTHER" id="PTHR43833">
    <property type="entry name" value="POTASSIUM CHANNEL PROTEIN 2-RELATED-RELATED"/>
    <property type="match status" value="1"/>
</dbReference>
<evidence type="ECO:0000259" key="2">
    <source>
        <dbReference type="PROSITE" id="PS51202"/>
    </source>
</evidence>
<sequence>MKSVLIIGLGKFGRTIALKLSELNHEVMAVDKDEKCVNAVMPFVTNGIIGDSTNEEFLKSLGVRNFDLCYVTIGDSFQDSLETTSLLKDLGAKMVVARSSGEVHSKFLLRNGADKVVFPEKQVAEWAAIRYSTDHIFDYIAMNDDYAIFEISVPEQWAGKTVGELDVRQRYKVNILAVKRGGQSNMDISSETSLEAGETILVLGKTKDMQKCFRI</sequence>
<dbReference type="SUPFAM" id="SSF51735">
    <property type="entry name" value="NAD(P)-binding Rossmann-fold domains"/>
    <property type="match status" value="1"/>
</dbReference>
<feature type="domain" description="RCK N-terminal" evidence="1">
    <location>
        <begin position="1"/>
        <end position="117"/>
    </location>
</feature>
<dbReference type="EMBL" id="VUMV01000014">
    <property type="protein sequence ID" value="MST83054.1"/>
    <property type="molecule type" value="Genomic_DNA"/>
</dbReference>
<dbReference type="InterPro" id="IPR036291">
    <property type="entry name" value="NAD(P)-bd_dom_sf"/>
</dbReference>
<protein>
    <submittedName>
        <fullName evidence="3">TrkA family potassium uptake protein</fullName>
    </submittedName>
</protein>
<dbReference type="Pfam" id="PF02080">
    <property type="entry name" value="TrkA_C"/>
    <property type="match status" value="1"/>
</dbReference>
<dbReference type="PROSITE" id="PS51201">
    <property type="entry name" value="RCK_N"/>
    <property type="match status" value="1"/>
</dbReference>
<dbReference type="SUPFAM" id="SSF116726">
    <property type="entry name" value="TrkA C-terminal domain-like"/>
    <property type="match status" value="1"/>
</dbReference>
<dbReference type="InterPro" id="IPR050721">
    <property type="entry name" value="Trk_Ktr_HKT_K-transport"/>
</dbReference>
<name>A0A7X2PA36_9FIRM</name>